<keyword evidence="6" id="KW-0597">Phosphoprotein</keyword>
<dbReference type="Gene3D" id="1.10.10.60">
    <property type="entry name" value="Homeodomain-like"/>
    <property type="match status" value="1"/>
</dbReference>
<dbReference type="InterPro" id="IPR011006">
    <property type="entry name" value="CheY-like_superfamily"/>
</dbReference>
<dbReference type="Gene3D" id="3.40.50.300">
    <property type="entry name" value="P-loop containing nucleotide triphosphate hydrolases"/>
    <property type="match status" value="1"/>
</dbReference>
<evidence type="ECO:0000259" key="7">
    <source>
        <dbReference type="PROSITE" id="PS50045"/>
    </source>
</evidence>
<dbReference type="SUPFAM" id="SSF52172">
    <property type="entry name" value="CheY-like"/>
    <property type="match status" value="1"/>
</dbReference>
<dbReference type="Pfam" id="PF00072">
    <property type="entry name" value="Response_reg"/>
    <property type="match status" value="1"/>
</dbReference>
<feature type="domain" description="Sigma-54 factor interaction" evidence="7">
    <location>
        <begin position="153"/>
        <end position="382"/>
    </location>
</feature>
<dbReference type="EMBL" id="CP041253">
    <property type="protein sequence ID" value="QDH81284.1"/>
    <property type="molecule type" value="Genomic_DNA"/>
</dbReference>
<dbReference type="InterPro" id="IPR027417">
    <property type="entry name" value="P-loop_NTPase"/>
</dbReference>
<name>A0A514CNJ2_9BACT</name>
<evidence type="ECO:0000256" key="2">
    <source>
        <dbReference type="ARBA" id="ARBA00022840"/>
    </source>
</evidence>
<dbReference type="InterPro" id="IPR009057">
    <property type="entry name" value="Homeodomain-like_sf"/>
</dbReference>
<keyword evidence="2" id="KW-0067">ATP-binding</keyword>
<dbReference type="FunFam" id="3.40.50.300:FF:000006">
    <property type="entry name" value="DNA-binding transcriptional regulator NtrC"/>
    <property type="match status" value="1"/>
</dbReference>
<dbReference type="InterPro" id="IPR025944">
    <property type="entry name" value="Sigma_54_int_dom_CS"/>
</dbReference>
<dbReference type="GO" id="GO:0005524">
    <property type="term" value="F:ATP binding"/>
    <property type="evidence" value="ECO:0007669"/>
    <property type="project" value="UniProtKB-KW"/>
</dbReference>
<dbReference type="GO" id="GO:0043565">
    <property type="term" value="F:sequence-specific DNA binding"/>
    <property type="evidence" value="ECO:0007669"/>
    <property type="project" value="InterPro"/>
</dbReference>
<evidence type="ECO:0000259" key="8">
    <source>
        <dbReference type="PROSITE" id="PS50110"/>
    </source>
</evidence>
<dbReference type="InterPro" id="IPR001789">
    <property type="entry name" value="Sig_transdc_resp-reg_receiver"/>
</dbReference>
<dbReference type="PANTHER" id="PTHR32071:SF113">
    <property type="entry name" value="ALGINATE BIOSYNTHESIS TRANSCRIPTIONAL REGULATORY PROTEIN ALGB"/>
    <property type="match status" value="1"/>
</dbReference>
<dbReference type="Pfam" id="PF00158">
    <property type="entry name" value="Sigma54_activat"/>
    <property type="match status" value="1"/>
</dbReference>
<accession>A0A514CNJ2</accession>
<evidence type="ECO:0000256" key="6">
    <source>
        <dbReference type="PROSITE-ProRule" id="PRU00169"/>
    </source>
</evidence>
<proteinExistence type="predicted"/>
<dbReference type="Gene3D" id="3.40.50.2300">
    <property type="match status" value="1"/>
</dbReference>
<dbReference type="AlphaFoldDB" id="A0A514CNJ2"/>
<dbReference type="Pfam" id="PF25601">
    <property type="entry name" value="AAA_lid_14"/>
    <property type="match status" value="1"/>
</dbReference>
<dbReference type="InterPro" id="IPR058031">
    <property type="entry name" value="AAA_lid_NorR"/>
</dbReference>
<evidence type="ECO:0000313" key="9">
    <source>
        <dbReference type="EMBL" id="QDH81284.1"/>
    </source>
</evidence>
<dbReference type="InterPro" id="IPR025943">
    <property type="entry name" value="Sigma_54_int_dom_ATP-bd_2"/>
</dbReference>
<feature type="modified residue" description="4-aspartylphosphate" evidence="6">
    <location>
        <position position="53"/>
    </location>
</feature>
<keyword evidence="3" id="KW-0805">Transcription regulation</keyword>
<keyword evidence="1" id="KW-0547">Nucleotide-binding</keyword>
<dbReference type="InterPro" id="IPR002197">
    <property type="entry name" value="HTH_Fis"/>
</dbReference>
<dbReference type="PANTHER" id="PTHR32071">
    <property type="entry name" value="TRANSCRIPTIONAL REGULATORY PROTEIN"/>
    <property type="match status" value="1"/>
</dbReference>
<dbReference type="SUPFAM" id="SSF52540">
    <property type="entry name" value="P-loop containing nucleoside triphosphate hydrolases"/>
    <property type="match status" value="1"/>
</dbReference>
<dbReference type="OrthoDB" id="9782110at2"/>
<sequence length="453" mass="50653">MEGKILIVDDNKSILNALEFLLEGEYAYITAISNPNKITGMGDMSSYDAVLLDMNFSAEVNTGNEGLYWLRQIKGKAPELPVIMITAYGDMDLAIKSLKEGAVDFVLKPWDNQKLLATLRSAFQLGQSRKEVKNLKKDQANLRSLINNNDQPIIGESIAVKNMLTIVRKVAKTTANVLITGENGTGKELIAKEIHRHSPRNNEVFAGVDMGSIQESLFESELFGHIKGAFTDAKEDRIGKFEAANGGTLFLDEIGNLSFPLQSKLLSSLQNREVIKVGSNKPVAIDIRLISATNSNLDEMVDNGDFREDLLYRINTIHIEIPPLRERGDDVLLLAEFFIKKYGTKYGKGKLIIHKNAKKKLLDYSWPGNIRELQHTIERSVILCEGSILQDDDILLKERSHPALNELEMTLEEMERDMIASALSRHDGNYTAAAEQLGVSRQTLYNKTKRFGL</sequence>
<feature type="domain" description="Response regulatory" evidence="8">
    <location>
        <begin position="4"/>
        <end position="123"/>
    </location>
</feature>
<evidence type="ECO:0000256" key="5">
    <source>
        <dbReference type="ARBA" id="ARBA00023163"/>
    </source>
</evidence>
<dbReference type="InterPro" id="IPR002078">
    <property type="entry name" value="Sigma_54_int"/>
</dbReference>
<protein>
    <submittedName>
        <fullName evidence="9">Sigma-54-dependent Fis family transcriptional regulator</fullName>
    </submittedName>
</protein>
<evidence type="ECO:0000256" key="4">
    <source>
        <dbReference type="ARBA" id="ARBA00023125"/>
    </source>
</evidence>
<dbReference type="PROSITE" id="PS50110">
    <property type="entry name" value="RESPONSE_REGULATORY"/>
    <property type="match status" value="1"/>
</dbReference>
<dbReference type="GO" id="GO:0006355">
    <property type="term" value="P:regulation of DNA-templated transcription"/>
    <property type="evidence" value="ECO:0007669"/>
    <property type="project" value="InterPro"/>
</dbReference>
<gene>
    <name evidence="9" type="ORF">FKX85_20510</name>
</gene>
<dbReference type="PROSITE" id="PS00688">
    <property type="entry name" value="SIGMA54_INTERACT_3"/>
    <property type="match status" value="1"/>
</dbReference>
<dbReference type="Pfam" id="PF02954">
    <property type="entry name" value="HTH_8"/>
    <property type="match status" value="1"/>
</dbReference>
<dbReference type="CDD" id="cd00009">
    <property type="entry name" value="AAA"/>
    <property type="match status" value="1"/>
</dbReference>
<dbReference type="KEGG" id="echi:FKX85_20510"/>
<evidence type="ECO:0000256" key="3">
    <source>
        <dbReference type="ARBA" id="ARBA00023015"/>
    </source>
</evidence>
<evidence type="ECO:0000256" key="1">
    <source>
        <dbReference type="ARBA" id="ARBA00022741"/>
    </source>
</evidence>
<dbReference type="PROSITE" id="PS00676">
    <property type="entry name" value="SIGMA54_INTERACT_2"/>
    <property type="match status" value="1"/>
</dbReference>
<evidence type="ECO:0000313" key="10">
    <source>
        <dbReference type="Proteomes" id="UP000316614"/>
    </source>
</evidence>
<dbReference type="Proteomes" id="UP000316614">
    <property type="component" value="Chromosome"/>
</dbReference>
<dbReference type="SUPFAM" id="SSF46689">
    <property type="entry name" value="Homeodomain-like"/>
    <property type="match status" value="1"/>
</dbReference>
<keyword evidence="10" id="KW-1185">Reference proteome</keyword>
<dbReference type="PROSITE" id="PS50045">
    <property type="entry name" value="SIGMA54_INTERACT_4"/>
    <property type="match status" value="1"/>
</dbReference>
<dbReference type="GO" id="GO:0000160">
    <property type="term" value="P:phosphorelay signal transduction system"/>
    <property type="evidence" value="ECO:0007669"/>
    <property type="project" value="InterPro"/>
</dbReference>
<keyword evidence="4" id="KW-0238">DNA-binding</keyword>
<dbReference type="Gene3D" id="1.10.8.60">
    <property type="match status" value="1"/>
</dbReference>
<dbReference type="InterPro" id="IPR003593">
    <property type="entry name" value="AAA+_ATPase"/>
</dbReference>
<dbReference type="PRINTS" id="PR01590">
    <property type="entry name" value="HTHFIS"/>
</dbReference>
<dbReference type="SMART" id="SM00382">
    <property type="entry name" value="AAA"/>
    <property type="match status" value="1"/>
</dbReference>
<dbReference type="SMART" id="SM00448">
    <property type="entry name" value="REC"/>
    <property type="match status" value="1"/>
</dbReference>
<reference evidence="9 10" key="1">
    <citation type="submission" date="2019-06" db="EMBL/GenBank/DDBJ databases">
        <title>Echinicola alkalisoli sp. nov. isolated from saline soil.</title>
        <authorList>
            <person name="Sun J.-Q."/>
            <person name="Xu L."/>
        </authorList>
    </citation>
    <scope>NUCLEOTIDE SEQUENCE [LARGE SCALE GENOMIC DNA]</scope>
    <source>
        <strain evidence="9 10">LN3S3</strain>
    </source>
</reference>
<keyword evidence="5" id="KW-0804">Transcription</keyword>
<organism evidence="9 10">
    <name type="scientific">Echinicola soli</name>
    <dbReference type="NCBI Taxonomy" id="2591634"/>
    <lineage>
        <taxon>Bacteria</taxon>
        <taxon>Pseudomonadati</taxon>
        <taxon>Bacteroidota</taxon>
        <taxon>Cytophagia</taxon>
        <taxon>Cytophagales</taxon>
        <taxon>Cyclobacteriaceae</taxon>
        <taxon>Echinicola</taxon>
    </lineage>
</organism>